<organism evidence="13 14">
    <name type="scientific">Lingula anatina</name>
    <name type="common">Brachiopod</name>
    <name type="synonym">Lingula unguis</name>
    <dbReference type="NCBI Taxonomy" id="7574"/>
    <lineage>
        <taxon>Eukaryota</taxon>
        <taxon>Metazoa</taxon>
        <taxon>Spiralia</taxon>
        <taxon>Lophotrochozoa</taxon>
        <taxon>Brachiopoda</taxon>
        <taxon>Linguliformea</taxon>
        <taxon>Lingulata</taxon>
        <taxon>Lingulida</taxon>
        <taxon>Linguloidea</taxon>
        <taxon>Lingulidae</taxon>
        <taxon>Lingula</taxon>
    </lineage>
</organism>
<dbReference type="InterPro" id="IPR013083">
    <property type="entry name" value="Znf_RING/FYVE/PHD"/>
</dbReference>
<evidence type="ECO:0000256" key="3">
    <source>
        <dbReference type="ARBA" id="ARBA00022723"/>
    </source>
</evidence>
<dbReference type="FunFam" id="3.30.40.10:FF:000121">
    <property type="entry name" value="TNF receptor-associated factor"/>
    <property type="match status" value="1"/>
</dbReference>
<evidence type="ECO:0000256" key="9">
    <source>
        <dbReference type="SAM" id="MobiDB-lite"/>
    </source>
</evidence>
<dbReference type="STRING" id="7574.A0A1S3KE24"/>
<feature type="zinc finger region" description="TRAF-type" evidence="7">
    <location>
        <begin position="138"/>
        <end position="184"/>
    </location>
</feature>
<evidence type="ECO:0000256" key="2">
    <source>
        <dbReference type="ARBA" id="ARBA00022490"/>
    </source>
</evidence>
<feature type="coiled-coil region" evidence="8">
    <location>
        <begin position="267"/>
        <end position="301"/>
    </location>
</feature>
<keyword evidence="5 7" id="KW-0863">Zinc-finger</keyword>
<dbReference type="GeneID" id="106181010"/>
<dbReference type="PANTHER" id="PTHR10131">
    <property type="entry name" value="TNF RECEPTOR ASSOCIATED FACTOR"/>
    <property type="match status" value="1"/>
</dbReference>
<evidence type="ECO:0000256" key="5">
    <source>
        <dbReference type="ARBA" id="ARBA00022771"/>
    </source>
</evidence>
<dbReference type="GO" id="GO:0007165">
    <property type="term" value="P:signal transduction"/>
    <property type="evidence" value="ECO:0007669"/>
    <property type="project" value="InterPro"/>
</dbReference>
<dbReference type="CDD" id="cd23126">
    <property type="entry name" value="mRING-HC-C3HC3D_TRAF4-like"/>
    <property type="match status" value="1"/>
</dbReference>
<dbReference type="SUPFAM" id="SSF57850">
    <property type="entry name" value="RING/U-box"/>
    <property type="match status" value="1"/>
</dbReference>
<dbReference type="KEGG" id="lak:106181010"/>
<feature type="domain" description="MATH" evidence="11">
    <location>
        <begin position="303"/>
        <end position="454"/>
    </location>
</feature>
<feature type="zinc finger region" description="TRAF-type" evidence="7">
    <location>
        <begin position="192"/>
        <end position="248"/>
    </location>
</feature>
<proteinExistence type="predicted"/>
<gene>
    <name evidence="14" type="primary">LOC106181010</name>
</gene>
<keyword evidence="13" id="KW-1185">Reference proteome</keyword>
<dbReference type="InterPro" id="IPR018957">
    <property type="entry name" value="Znf_C3HC4_RING-type"/>
</dbReference>
<dbReference type="InterPro" id="IPR001841">
    <property type="entry name" value="Znf_RING"/>
</dbReference>
<evidence type="ECO:0000256" key="4">
    <source>
        <dbReference type="ARBA" id="ARBA00022737"/>
    </source>
</evidence>
<feature type="domain" description="TRAF-type" evidence="12">
    <location>
        <begin position="192"/>
        <end position="248"/>
    </location>
</feature>
<dbReference type="GO" id="GO:0043122">
    <property type="term" value="P:regulation of canonical NF-kappaB signal transduction"/>
    <property type="evidence" value="ECO:0007669"/>
    <property type="project" value="TreeGrafter"/>
</dbReference>
<dbReference type="Pfam" id="PF00097">
    <property type="entry name" value="zf-C3HC4"/>
    <property type="match status" value="1"/>
</dbReference>
<dbReference type="Pfam" id="PF21355">
    <property type="entry name" value="TRAF-mep_MATH"/>
    <property type="match status" value="1"/>
</dbReference>
<evidence type="ECO:0000259" key="12">
    <source>
        <dbReference type="PROSITE" id="PS50145"/>
    </source>
</evidence>
<dbReference type="InterPro" id="IPR012227">
    <property type="entry name" value="TNF_rcpt-assoc_TRAF_met"/>
</dbReference>
<dbReference type="GO" id="GO:0042981">
    <property type="term" value="P:regulation of apoptotic process"/>
    <property type="evidence" value="ECO:0007669"/>
    <property type="project" value="InterPro"/>
</dbReference>
<keyword evidence="14" id="KW-0675">Receptor</keyword>
<dbReference type="GO" id="GO:0008270">
    <property type="term" value="F:zinc ion binding"/>
    <property type="evidence" value="ECO:0007669"/>
    <property type="project" value="UniProtKB-KW"/>
</dbReference>
<dbReference type="PROSITE" id="PS50089">
    <property type="entry name" value="ZF_RING_2"/>
    <property type="match status" value="1"/>
</dbReference>
<dbReference type="CDD" id="cd00270">
    <property type="entry name" value="MATH_TRAF_C"/>
    <property type="match status" value="1"/>
</dbReference>
<keyword evidence="2" id="KW-0963">Cytoplasm</keyword>
<comment type="subcellular location">
    <subcellularLocation>
        <location evidence="1">Cytoplasm</location>
    </subcellularLocation>
</comment>
<dbReference type="Proteomes" id="UP000085678">
    <property type="component" value="Unplaced"/>
</dbReference>
<evidence type="ECO:0000256" key="6">
    <source>
        <dbReference type="ARBA" id="ARBA00022833"/>
    </source>
</evidence>
<dbReference type="AlphaFoldDB" id="A0A1S3KE24"/>
<dbReference type="PROSITE" id="PS50145">
    <property type="entry name" value="ZF_TRAF"/>
    <property type="match status" value="2"/>
</dbReference>
<name>A0A1S3KE24_LINAN</name>
<feature type="compositionally biased region" description="Polar residues" evidence="9">
    <location>
        <begin position="24"/>
        <end position="35"/>
    </location>
</feature>
<dbReference type="Gene3D" id="3.30.40.10">
    <property type="entry name" value="Zinc/RING finger domain, C3HC4 (zinc finger)"/>
    <property type="match status" value="3"/>
</dbReference>
<dbReference type="PIRSF" id="PIRSF015614">
    <property type="entry name" value="TRAF"/>
    <property type="match status" value="1"/>
</dbReference>
<dbReference type="Gene3D" id="2.60.210.10">
    <property type="entry name" value="Apoptosis, Tumor Necrosis Factor Receptor Associated Protein 2, Chain A"/>
    <property type="match status" value="1"/>
</dbReference>
<evidence type="ECO:0000256" key="1">
    <source>
        <dbReference type="ARBA" id="ARBA00004496"/>
    </source>
</evidence>
<dbReference type="FunFam" id="2.60.210.10:FF:000017">
    <property type="entry name" value="TNF receptor-associated factor"/>
    <property type="match status" value="1"/>
</dbReference>
<dbReference type="OrthoDB" id="5574452at2759"/>
<dbReference type="InterPro" id="IPR001293">
    <property type="entry name" value="Znf_TRAF"/>
</dbReference>
<dbReference type="GO" id="GO:0005737">
    <property type="term" value="C:cytoplasm"/>
    <property type="evidence" value="ECO:0007669"/>
    <property type="project" value="UniProtKB-SubCell"/>
</dbReference>
<evidence type="ECO:0000256" key="8">
    <source>
        <dbReference type="SAM" id="Coils"/>
    </source>
</evidence>
<keyword evidence="6 7" id="KW-0862">Zinc</keyword>
<evidence type="ECO:0000313" key="14">
    <source>
        <dbReference type="RefSeq" id="XP_013420704.1"/>
    </source>
</evidence>
<dbReference type="InterPro" id="IPR002083">
    <property type="entry name" value="MATH/TRAF_dom"/>
</dbReference>
<feature type="domain" description="RING-type" evidence="10">
    <location>
        <begin position="57"/>
        <end position="96"/>
    </location>
</feature>
<evidence type="ECO:0000313" key="13">
    <source>
        <dbReference type="Proteomes" id="UP000085678"/>
    </source>
</evidence>
<keyword evidence="3 7" id="KW-0479">Metal-binding</keyword>
<keyword evidence="4" id="KW-0677">Repeat</keyword>
<accession>A0A1S3KE24</accession>
<dbReference type="SUPFAM" id="SSF49599">
    <property type="entry name" value="TRAF domain-like"/>
    <property type="match status" value="3"/>
</dbReference>
<sequence length="462" mass="52616">MPEKVDGSPTGSGGSRNSRHLGSALSSVSRNSNGSLVSDRPNLEITFQEPLEKKYECPVCCQVLRYPIQFDECGHRCCSSCLPELLRVAPRCPIDQRHIDRDKVYVDKAFQRDIDHLGVKCSNGRCKWTGALKELVPHQEDCKYKVIPCPKGCGAEFEKRFLDKHRDEDCPKRKIACEFCKSNILFEEEIEHLNLCKRFPIPCPNGCKRKDIPREEVAEHMEGDCPKQTVPCPFVDCGCEYRCNRKKLTAHVNEEPTMHLSLVAETIARHKEILDKYKLSMEDHTEKLAGMEKRIEGLEKLYGAQFVWKIDSYQEKLDEAKAGTKRTIFSQPFLTSRNGYKMALSACLFGDGKARGKFMSLFACICKGESDALLSWPFSHRVTFTLMDQCEDPAARRNVTYTVKPNTCKDNKPFLGRPSGDRNASFGAQKFVELEVMSTLDYIRDDTIFIKVNVDMDDMVKM</sequence>
<dbReference type="RefSeq" id="XP_013420704.1">
    <property type="nucleotide sequence ID" value="XM_013565250.1"/>
</dbReference>
<dbReference type="InParanoid" id="A0A1S3KE24"/>
<feature type="region of interest" description="Disordered" evidence="9">
    <location>
        <begin position="1"/>
        <end position="35"/>
    </location>
</feature>
<dbReference type="SMART" id="SM00061">
    <property type="entry name" value="MATH"/>
    <property type="match status" value="1"/>
</dbReference>
<evidence type="ECO:0000259" key="10">
    <source>
        <dbReference type="PROSITE" id="PS50089"/>
    </source>
</evidence>
<evidence type="ECO:0000259" key="11">
    <source>
        <dbReference type="PROSITE" id="PS50144"/>
    </source>
</evidence>
<dbReference type="FunFam" id="3.30.40.10:FF:000179">
    <property type="entry name" value="TNF receptor-associated factor"/>
    <property type="match status" value="1"/>
</dbReference>
<dbReference type="PROSITE" id="PS50144">
    <property type="entry name" value="MATH"/>
    <property type="match status" value="1"/>
</dbReference>
<protein>
    <submittedName>
        <fullName evidence="14">TNF receptor-associated factor 4</fullName>
    </submittedName>
</protein>
<dbReference type="PANTHER" id="PTHR10131:SF151">
    <property type="entry name" value="TNF RECEPTOR ASSOCIATED FACTOR (TRAF) HOMOLOG"/>
    <property type="match status" value="1"/>
</dbReference>
<evidence type="ECO:0000256" key="7">
    <source>
        <dbReference type="PROSITE-ProRule" id="PRU00207"/>
    </source>
</evidence>
<dbReference type="InterPro" id="IPR049342">
    <property type="entry name" value="TRAF1-6_MATH_dom"/>
</dbReference>
<dbReference type="Pfam" id="PF02176">
    <property type="entry name" value="zf-TRAF"/>
    <property type="match status" value="2"/>
</dbReference>
<reference evidence="14" key="1">
    <citation type="submission" date="2025-08" db="UniProtKB">
        <authorList>
            <consortium name="RefSeq"/>
        </authorList>
    </citation>
    <scope>IDENTIFICATION</scope>
    <source>
        <tissue evidence="14">Gonads</tissue>
    </source>
</reference>
<dbReference type="InterPro" id="IPR008974">
    <property type="entry name" value="TRAF-like"/>
</dbReference>
<feature type="domain" description="TRAF-type" evidence="12">
    <location>
        <begin position="138"/>
        <end position="184"/>
    </location>
</feature>
<keyword evidence="8" id="KW-0175">Coiled coil</keyword>